<dbReference type="RefSeq" id="WP_076119221.1">
    <property type="nucleotide sequence ID" value="NZ_MPTC01000008.1"/>
</dbReference>
<name>A0A1R0Y1G2_9BACL</name>
<dbReference type="InterPro" id="IPR012854">
    <property type="entry name" value="Cu_amine_oxidase-like_N"/>
</dbReference>
<feature type="region of interest" description="Disordered" evidence="1">
    <location>
        <begin position="144"/>
        <end position="163"/>
    </location>
</feature>
<reference evidence="4 5" key="1">
    <citation type="submission" date="2016-10" db="EMBL/GenBank/DDBJ databases">
        <title>Paenibacillus species isolates.</title>
        <authorList>
            <person name="Beno S.M."/>
        </authorList>
    </citation>
    <scope>NUCLEOTIDE SEQUENCE [LARGE SCALE GENOMIC DNA]</scope>
    <source>
        <strain evidence="4 5">FSL H7-0710</strain>
    </source>
</reference>
<keyword evidence="2" id="KW-0732">Signal</keyword>
<dbReference type="InterPro" id="IPR036582">
    <property type="entry name" value="Mao_N_sf"/>
</dbReference>
<dbReference type="Pfam" id="PF07833">
    <property type="entry name" value="Cu_amine_oxidN1"/>
    <property type="match status" value="1"/>
</dbReference>
<comment type="caution">
    <text evidence="4">The sequence shown here is derived from an EMBL/GenBank/DDBJ whole genome shotgun (WGS) entry which is preliminary data.</text>
</comment>
<gene>
    <name evidence="4" type="ORF">BSK52_11630</name>
</gene>
<feature type="signal peptide" evidence="2">
    <location>
        <begin position="1"/>
        <end position="25"/>
    </location>
</feature>
<evidence type="ECO:0000259" key="3">
    <source>
        <dbReference type="Pfam" id="PF07833"/>
    </source>
</evidence>
<dbReference type="Proteomes" id="UP000187439">
    <property type="component" value="Unassembled WGS sequence"/>
</dbReference>
<dbReference type="Gene3D" id="3.30.457.10">
    <property type="entry name" value="Copper amine oxidase-like, N-terminal domain"/>
    <property type="match status" value="1"/>
</dbReference>
<evidence type="ECO:0000256" key="1">
    <source>
        <dbReference type="SAM" id="MobiDB-lite"/>
    </source>
</evidence>
<organism evidence="4 5">
    <name type="scientific">Paenibacillus odorifer</name>
    <dbReference type="NCBI Taxonomy" id="189426"/>
    <lineage>
        <taxon>Bacteria</taxon>
        <taxon>Bacillati</taxon>
        <taxon>Bacillota</taxon>
        <taxon>Bacilli</taxon>
        <taxon>Bacillales</taxon>
        <taxon>Paenibacillaceae</taxon>
        <taxon>Paenibacillus</taxon>
    </lineage>
</organism>
<evidence type="ECO:0000256" key="2">
    <source>
        <dbReference type="SAM" id="SignalP"/>
    </source>
</evidence>
<dbReference type="OrthoDB" id="2020910at2"/>
<feature type="chain" id="PRO_5012864764" description="Copper amine oxidase-like N-terminal domain-containing protein" evidence="2">
    <location>
        <begin position="26"/>
        <end position="285"/>
    </location>
</feature>
<sequence>MKKIMSSLVVLLMVALFSSSFTGLAASLPLRVVVNGEKVIFPDAQPFIDAQQRVQLPVRFISEALGAEVLWDSKTKKATISLEGKTMGVYIGKKSYELNGTTKQMDTAALFKQSRTFVPLRFVYEGLGVNVKWDDAVKTVYITTPGNEPPTSTPETGNSSEPKVATVEGFKIPYTELGPNREPVYISNSKLTVFGSSDPAEGKYLFQITVQYEVKDADPVQAANEAEEILKQKIESNVVDSIMEYVRSKRERVDVLPIKEFSDKNFKVIVQSKEWGSVHLSIWRK</sequence>
<evidence type="ECO:0000313" key="5">
    <source>
        <dbReference type="Proteomes" id="UP000187439"/>
    </source>
</evidence>
<protein>
    <recommendedName>
        <fullName evidence="3">Copper amine oxidase-like N-terminal domain-containing protein</fullName>
    </recommendedName>
</protein>
<evidence type="ECO:0000313" key="4">
    <source>
        <dbReference type="EMBL" id="OMD41079.1"/>
    </source>
</evidence>
<proteinExistence type="predicted"/>
<dbReference type="SUPFAM" id="SSF55383">
    <property type="entry name" value="Copper amine oxidase, domain N"/>
    <property type="match status" value="1"/>
</dbReference>
<dbReference type="AlphaFoldDB" id="A0A1R0Y1G2"/>
<dbReference type="EMBL" id="MPTC01000008">
    <property type="protein sequence ID" value="OMD41079.1"/>
    <property type="molecule type" value="Genomic_DNA"/>
</dbReference>
<accession>A0A1R0Y1G2</accession>
<feature type="domain" description="Copper amine oxidase-like N-terminal" evidence="3">
    <location>
        <begin position="33"/>
        <end position="142"/>
    </location>
</feature>